<organism evidence="4 5">
    <name type="scientific">Austwickia chelonae NBRC 105200</name>
    <dbReference type="NCBI Taxonomy" id="1184607"/>
    <lineage>
        <taxon>Bacteria</taxon>
        <taxon>Bacillati</taxon>
        <taxon>Actinomycetota</taxon>
        <taxon>Actinomycetes</taxon>
        <taxon>Micrococcales</taxon>
        <taxon>Dermatophilaceae</taxon>
        <taxon>Austwickia</taxon>
    </lineage>
</organism>
<evidence type="ECO:0000256" key="3">
    <source>
        <dbReference type="SAM" id="MobiDB-lite"/>
    </source>
</evidence>
<keyword evidence="4" id="KW-0121">Carboxypeptidase</keyword>
<keyword evidence="4" id="KW-0645">Protease</keyword>
<feature type="region of interest" description="Disordered" evidence="3">
    <location>
        <begin position="57"/>
        <end position="92"/>
    </location>
</feature>
<evidence type="ECO:0000256" key="2">
    <source>
        <dbReference type="ARBA" id="ARBA00022801"/>
    </source>
</evidence>
<dbReference type="InterPro" id="IPR000667">
    <property type="entry name" value="Peptidase_S13"/>
</dbReference>
<dbReference type="GO" id="GO:0004185">
    <property type="term" value="F:serine-type carboxypeptidase activity"/>
    <property type="evidence" value="ECO:0007669"/>
    <property type="project" value="InterPro"/>
</dbReference>
<comment type="similarity">
    <text evidence="1">Belongs to the peptidase S13 family.</text>
</comment>
<dbReference type="AlphaFoldDB" id="K6VNK0"/>
<dbReference type="PANTHER" id="PTHR30023:SF0">
    <property type="entry name" value="PENICILLIN-SENSITIVE CARBOXYPEPTIDASE A"/>
    <property type="match status" value="1"/>
</dbReference>
<sequence length="495" mass="49633">MPSPDGRDFSHGEGNPATMRKIPVIAAGITMALCTYIGLDAADVVPGVLTTEASVSVPAGAPAPQPAEPGRPGGDRWQLARPGSTVPTLNPAAPVPTPEVLAKLVAPLAVDRALGTETSAVVLDGLTGKTLFEVGGTTARAPASVTKLLSAAAIGTTVSLNQTLETKVVRGAKPQEIVLVAGGDNLLGAEEGNPASALGHAGLGELARQVAERLKDDRIQGPVQLLLDDGRYRGPAIDPAWDPQDVVQGYVGPVTPLGLATDLPAEGRPSPADPPMNVAAALRAALTARGVAVADSVTRASAPGEAQTLGSVRSATLGDQLGYALSASDNMLTAALSRIAAVQSGSDSAFPSVAAWVTARIAALQVPVDGLKIVDASGLAPGTTATARTVTAVLQQAAAGKNHRLAQALSGLPVGGLSGTLSGRYLDGTQRAGAGLVRAKTGTLTGVSSLAGQVVDQDGRLLVFAIIADRLPSGVHAARPALDRFAAALATCGCR</sequence>
<dbReference type="PANTHER" id="PTHR30023">
    <property type="entry name" value="D-ALANYL-D-ALANINE CARBOXYPEPTIDASE"/>
    <property type="match status" value="1"/>
</dbReference>
<dbReference type="Gene3D" id="3.40.710.10">
    <property type="entry name" value="DD-peptidase/beta-lactamase superfamily"/>
    <property type="match status" value="2"/>
</dbReference>
<evidence type="ECO:0000256" key="1">
    <source>
        <dbReference type="ARBA" id="ARBA00006096"/>
    </source>
</evidence>
<accession>K6VNK0</accession>
<dbReference type="GO" id="GO:0006508">
    <property type="term" value="P:proteolysis"/>
    <property type="evidence" value="ECO:0007669"/>
    <property type="project" value="InterPro"/>
</dbReference>
<name>K6VNK0_9MICO</name>
<dbReference type="eggNOG" id="COG2027">
    <property type="taxonomic scope" value="Bacteria"/>
</dbReference>
<dbReference type="SUPFAM" id="SSF56601">
    <property type="entry name" value="beta-lactamase/transpeptidase-like"/>
    <property type="match status" value="1"/>
</dbReference>
<gene>
    <name evidence="4" type="primary">dac</name>
    <name evidence="4" type="ORF">AUCHE_03_01780</name>
</gene>
<comment type="caution">
    <text evidence="4">The sequence shown here is derived from an EMBL/GenBank/DDBJ whole genome shotgun (WGS) entry which is preliminary data.</text>
</comment>
<keyword evidence="5" id="KW-1185">Reference proteome</keyword>
<dbReference type="InterPro" id="IPR012338">
    <property type="entry name" value="Beta-lactam/transpept-like"/>
</dbReference>
<dbReference type="PRINTS" id="PR00922">
    <property type="entry name" value="DADACBPTASE3"/>
</dbReference>
<evidence type="ECO:0000313" key="5">
    <source>
        <dbReference type="Proteomes" id="UP000008495"/>
    </source>
</evidence>
<reference evidence="4 5" key="1">
    <citation type="submission" date="2012-08" db="EMBL/GenBank/DDBJ databases">
        <title>Whole genome shotgun sequence of Austwickia chelonae NBRC 105200.</title>
        <authorList>
            <person name="Yoshida I."/>
            <person name="Hosoyama A."/>
            <person name="Tsuchikane K."/>
            <person name="Katsumata H."/>
            <person name="Ando Y."/>
            <person name="Ohji S."/>
            <person name="Hamada M."/>
            <person name="Tamura T."/>
            <person name="Yamazoe A."/>
            <person name="Yamazaki S."/>
            <person name="Fujita N."/>
        </authorList>
    </citation>
    <scope>NUCLEOTIDE SEQUENCE [LARGE SCALE GENOMIC DNA]</scope>
    <source>
        <strain evidence="4 5">NBRC 105200</strain>
    </source>
</reference>
<dbReference type="STRING" id="100225.SAMN05421595_2096"/>
<evidence type="ECO:0000313" key="4">
    <source>
        <dbReference type="EMBL" id="GAB76960.1"/>
    </source>
</evidence>
<dbReference type="Pfam" id="PF02113">
    <property type="entry name" value="Peptidase_S13"/>
    <property type="match status" value="2"/>
</dbReference>
<dbReference type="GO" id="GO:0000270">
    <property type="term" value="P:peptidoglycan metabolic process"/>
    <property type="evidence" value="ECO:0007669"/>
    <property type="project" value="TreeGrafter"/>
</dbReference>
<dbReference type="Proteomes" id="UP000008495">
    <property type="component" value="Unassembled WGS sequence"/>
</dbReference>
<dbReference type="EMBL" id="BAGZ01000003">
    <property type="protein sequence ID" value="GAB76960.1"/>
    <property type="molecule type" value="Genomic_DNA"/>
</dbReference>
<dbReference type="MEROPS" id="S13.004"/>
<proteinExistence type="inferred from homology"/>
<keyword evidence="2" id="KW-0378">Hydrolase</keyword>
<protein>
    <submittedName>
        <fullName evidence="4">D-alanyl-D-alanine carboxypeptidase</fullName>
    </submittedName>
</protein>